<protein>
    <submittedName>
        <fullName evidence="2">Uncharacterized protein</fullName>
    </submittedName>
</protein>
<evidence type="ECO:0000256" key="1">
    <source>
        <dbReference type="SAM" id="MobiDB-lite"/>
    </source>
</evidence>
<organism evidence="2 3">
    <name type="scientific">Ustilaginoidea virens</name>
    <name type="common">Rice false smut fungus</name>
    <name type="synonym">Villosiclava virens</name>
    <dbReference type="NCBI Taxonomy" id="1159556"/>
    <lineage>
        <taxon>Eukaryota</taxon>
        <taxon>Fungi</taxon>
        <taxon>Dikarya</taxon>
        <taxon>Ascomycota</taxon>
        <taxon>Pezizomycotina</taxon>
        <taxon>Sordariomycetes</taxon>
        <taxon>Hypocreomycetidae</taxon>
        <taxon>Hypocreales</taxon>
        <taxon>Clavicipitaceae</taxon>
        <taxon>Ustilaginoidea</taxon>
    </lineage>
</organism>
<reference evidence="2" key="1">
    <citation type="submission" date="2020-03" db="EMBL/GenBank/DDBJ databases">
        <title>A mixture of massive structural variations and highly conserved coding sequences in Ustilaginoidea virens genome.</title>
        <authorList>
            <person name="Zhang K."/>
            <person name="Zhao Z."/>
            <person name="Zhang Z."/>
            <person name="Li Y."/>
            <person name="Hsiang T."/>
            <person name="Sun W."/>
        </authorList>
    </citation>
    <scope>NUCLEOTIDE SEQUENCE</scope>
    <source>
        <strain evidence="2">UV-8b</strain>
    </source>
</reference>
<sequence>MYSWNGRWERGMSLGQRREGAAGCVETGPLAWDGVNRWDDDGPRAGRSFDVASRVYKKPGGRTKPRVCGGRSNSTDAGINASQAFMLVAAPRGHAPRTGCRHPAGRDDRGSRCWCGVGVSGGKRLPGLHILMIPVGAANRRLHTIVPSVPQAHPRTAGRTAGRPATGIAPKTACLRPCRRCPSPGPDGPSHPRHHLTLPPVLLGPQSARKPNRSDGRRHTSRRASPVQPTAPQPQRRILDAASPKEPARSKSSSRAHTPPV</sequence>
<dbReference type="KEGG" id="uvi:66068544"/>
<evidence type="ECO:0000313" key="3">
    <source>
        <dbReference type="Proteomes" id="UP000027002"/>
    </source>
</evidence>
<name>A0A8E5ML42_USTVR</name>
<dbReference type="EMBL" id="CP072759">
    <property type="protein sequence ID" value="QUC23526.1"/>
    <property type="molecule type" value="Genomic_DNA"/>
</dbReference>
<dbReference type="AlphaFoldDB" id="A0A8E5ML42"/>
<feature type="compositionally biased region" description="Polar residues" evidence="1">
    <location>
        <begin position="250"/>
        <end position="261"/>
    </location>
</feature>
<accession>A0A8E5ML42</accession>
<proteinExistence type="predicted"/>
<evidence type="ECO:0000313" key="2">
    <source>
        <dbReference type="EMBL" id="QUC23526.1"/>
    </source>
</evidence>
<dbReference type="GeneID" id="66068544"/>
<keyword evidence="3" id="KW-1185">Reference proteome</keyword>
<dbReference type="RefSeq" id="XP_043001199.1">
    <property type="nucleotide sequence ID" value="XM_043145264.1"/>
</dbReference>
<dbReference type="Proteomes" id="UP000027002">
    <property type="component" value="Chromosome 7"/>
</dbReference>
<gene>
    <name evidence="2" type="ORF">UV8b_07767</name>
</gene>
<feature type="region of interest" description="Disordered" evidence="1">
    <location>
        <begin position="183"/>
        <end position="261"/>
    </location>
</feature>